<organism evidence="1">
    <name type="scientific">Timema monikensis</name>
    <dbReference type="NCBI Taxonomy" id="170555"/>
    <lineage>
        <taxon>Eukaryota</taxon>
        <taxon>Metazoa</taxon>
        <taxon>Ecdysozoa</taxon>
        <taxon>Arthropoda</taxon>
        <taxon>Hexapoda</taxon>
        <taxon>Insecta</taxon>
        <taxon>Pterygota</taxon>
        <taxon>Neoptera</taxon>
        <taxon>Polyneoptera</taxon>
        <taxon>Phasmatodea</taxon>
        <taxon>Timematodea</taxon>
        <taxon>Timematoidea</taxon>
        <taxon>Timematidae</taxon>
        <taxon>Timema</taxon>
    </lineage>
</organism>
<name>A0A7R9EAK4_9NEOP</name>
<dbReference type="EMBL" id="OB794393">
    <property type="protein sequence ID" value="CAD7430195.1"/>
    <property type="molecule type" value="Genomic_DNA"/>
</dbReference>
<protein>
    <submittedName>
        <fullName evidence="1">Uncharacterized protein</fullName>
    </submittedName>
</protein>
<reference evidence="1" key="1">
    <citation type="submission" date="2020-11" db="EMBL/GenBank/DDBJ databases">
        <authorList>
            <person name="Tran Van P."/>
        </authorList>
    </citation>
    <scope>NUCLEOTIDE SEQUENCE</scope>
</reference>
<sequence length="97" mass="10562">MNTPQNTGILDNFTVHVGNVCLCFCFSFGKRTGGSARRPNECFVLEPSEMIVNWWRFRRSGLVMAAASASVSGERELGSRSGAYALRCRLINGIGAS</sequence>
<evidence type="ECO:0000313" key="1">
    <source>
        <dbReference type="EMBL" id="CAD7430195.1"/>
    </source>
</evidence>
<dbReference type="AlphaFoldDB" id="A0A7R9EAK4"/>
<gene>
    <name evidence="1" type="ORF">TMSB3V08_LOCUS6957</name>
</gene>
<accession>A0A7R9EAK4</accession>
<proteinExistence type="predicted"/>